<dbReference type="Proteomes" id="UP000440367">
    <property type="component" value="Unassembled WGS sequence"/>
</dbReference>
<evidence type="ECO:0000313" key="15">
    <source>
        <dbReference type="Proteomes" id="UP000440367"/>
    </source>
</evidence>
<evidence type="ECO:0000313" key="5">
    <source>
        <dbReference type="EMBL" id="KAE9073099.1"/>
    </source>
</evidence>
<protein>
    <submittedName>
        <fullName evidence="9">Uncharacterized protein</fullName>
    </submittedName>
</protein>
<accession>A0A6A3W2M0</accession>
<dbReference type="EMBL" id="QXGE01002806">
    <property type="protein sequence ID" value="KAE9279035.1"/>
    <property type="molecule type" value="Genomic_DNA"/>
</dbReference>
<evidence type="ECO:0000256" key="2">
    <source>
        <dbReference type="SAM" id="SignalP"/>
    </source>
</evidence>
<evidence type="ECO:0000313" key="11">
    <source>
        <dbReference type="EMBL" id="KAE9279035.1"/>
    </source>
</evidence>
<dbReference type="EMBL" id="QXFZ01002803">
    <property type="protein sequence ID" value="KAE9073629.1"/>
    <property type="molecule type" value="Genomic_DNA"/>
</dbReference>
<proteinExistence type="predicted"/>
<dbReference type="EMBL" id="QXGD01002808">
    <property type="protein sequence ID" value="KAE9183890.1"/>
    <property type="molecule type" value="Genomic_DNA"/>
</dbReference>
<dbReference type="Proteomes" id="UP000429523">
    <property type="component" value="Unassembled WGS sequence"/>
</dbReference>
<keyword evidence="2" id="KW-0732">Signal</keyword>
<name>A0A6A3W2M0_9STRA</name>
<keyword evidence="13" id="KW-1185">Reference proteome</keyword>
<evidence type="ECO:0000313" key="20">
    <source>
        <dbReference type="Proteomes" id="UP000488956"/>
    </source>
</evidence>
<evidence type="ECO:0000313" key="7">
    <source>
        <dbReference type="EMBL" id="KAE9091863.1"/>
    </source>
</evidence>
<evidence type="ECO:0000313" key="10">
    <source>
        <dbReference type="EMBL" id="KAE9183890.1"/>
    </source>
</evidence>
<evidence type="ECO:0000313" key="4">
    <source>
        <dbReference type="EMBL" id="KAE8968923.1"/>
    </source>
</evidence>
<feature type="compositionally biased region" description="Low complexity" evidence="1">
    <location>
        <begin position="35"/>
        <end position="68"/>
    </location>
</feature>
<dbReference type="Proteomes" id="UP000476176">
    <property type="component" value="Unassembled WGS sequence"/>
</dbReference>
<dbReference type="Proteomes" id="UP000488956">
    <property type="component" value="Unassembled WGS sequence"/>
</dbReference>
<reference evidence="12 13" key="1">
    <citation type="submission" date="2018-08" db="EMBL/GenBank/DDBJ databases">
        <title>Genomic investigation of the strawberry pathogen Phytophthora fragariae indicates pathogenicity is determined by transcriptional variation in three key races.</title>
        <authorList>
            <person name="Adams T.M."/>
            <person name="Armitage A.D."/>
            <person name="Sobczyk M.K."/>
            <person name="Bates H.J."/>
            <person name="Dunwell J.M."/>
            <person name="Nellist C.F."/>
            <person name="Harrison R.J."/>
        </authorList>
    </citation>
    <scope>NUCLEOTIDE SEQUENCE [LARGE SCALE GENOMIC DNA]</scope>
    <source>
        <strain evidence="11 14">A4</strain>
        <strain evidence="10 15">BC-1</strain>
        <strain evidence="8 19">BC-23</strain>
        <strain evidence="9 13">NOV-27</strain>
        <strain evidence="7 16">NOV-5</strain>
        <strain evidence="6 17">NOV-71</strain>
        <strain evidence="3 12">NOV-9</strain>
        <strain evidence="5 20">ONT-3</strain>
        <strain evidence="4 18">SCRP245</strain>
    </source>
</reference>
<evidence type="ECO:0000313" key="18">
    <source>
        <dbReference type="Proteomes" id="UP000460718"/>
    </source>
</evidence>
<dbReference type="EMBL" id="QXFX01002857">
    <property type="protein sequence ID" value="KAE9073099.1"/>
    <property type="molecule type" value="Genomic_DNA"/>
</dbReference>
<evidence type="ECO:0000313" key="8">
    <source>
        <dbReference type="EMBL" id="KAE9173715.1"/>
    </source>
</evidence>
<evidence type="ECO:0000313" key="6">
    <source>
        <dbReference type="EMBL" id="KAE9073629.1"/>
    </source>
</evidence>
<evidence type="ECO:0000313" key="14">
    <source>
        <dbReference type="Proteomes" id="UP000437068"/>
    </source>
</evidence>
<gene>
    <name evidence="11" type="ORF">PF001_g24898</name>
    <name evidence="10" type="ORF">PF002_g26586</name>
    <name evidence="8" type="ORF">PF004_g26884</name>
    <name evidence="9" type="ORF">PF005_g25409</name>
    <name evidence="7" type="ORF">PF006_g24827</name>
    <name evidence="6" type="ORF">PF007_g25737</name>
    <name evidence="3" type="ORF">PF009_g26358</name>
    <name evidence="5" type="ORF">PF010_g25219</name>
    <name evidence="4" type="ORF">PF011_g27007</name>
</gene>
<evidence type="ECO:0000313" key="13">
    <source>
        <dbReference type="Proteomes" id="UP000433483"/>
    </source>
</evidence>
<dbReference type="EMBL" id="QXFW01003758">
    <property type="protein sequence ID" value="KAE8968923.1"/>
    <property type="molecule type" value="Genomic_DNA"/>
</dbReference>
<dbReference type="EMBL" id="QXGF01002790">
    <property type="protein sequence ID" value="KAE8923393.1"/>
    <property type="molecule type" value="Genomic_DNA"/>
</dbReference>
<dbReference type="Proteomes" id="UP000460718">
    <property type="component" value="Unassembled WGS sequence"/>
</dbReference>
<evidence type="ECO:0000313" key="19">
    <source>
        <dbReference type="Proteomes" id="UP000476176"/>
    </source>
</evidence>
<dbReference type="Proteomes" id="UP000441208">
    <property type="component" value="Unassembled WGS sequence"/>
</dbReference>
<evidence type="ECO:0000313" key="9">
    <source>
        <dbReference type="EMBL" id="KAE9175431.1"/>
    </source>
</evidence>
<comment type="caution">
    <text evidence="9">The sequence shown here is derived from an EMBL/GenBank/DDBJ whole genome shotgun (WGS) entry which is preliminary data.</text>
</comment>
<feature type="compositionally biased region" description="Low complexity" evidence="1">
    <location>
        <begin position="76"/>
        <end position="92"/>
    </location>
</feature>
<dbReference type="EMBL" id="QXGA01002801">
    <property type="protein sequence ID" value="KAE9091863.1"/>
    <property type="molecule type" value="Genomic_DNA"/>
</dbReference>
<evidence type="ECO:0000313" key="3">
    <source>
        <dbReference type="EMBL" id="KAE8923393.1"/>
    </source>
</evidence>
<feature type="region of interest" description="Disordered" evidence="1">
    <location>
        <begin position="30"/>
        <end position="92"/>
    </location>
</feature>
<dbReference type="Proteomes" id="UP000437068">
    <property type="component" value="Unassembled WGS sequence"/>
</dbReference>
<dbReference type="Proteomes" id="UP000433483">
    <property type="component" value="Unassembled WGS sequence"/>
</dbReference>
<dbReference type="Proteomes" id="UP000440732">
    <property type="component" value="Unassembled WGS sequence"/>
</dbReference>
<evidence type="ECO:0000256" key="1">
    <source>
        <dbReference type="SAM" id="MobiDB-lite"/>
    </source>
</evidence>
<organism evidence="9 13">
    <name type="scientific">Phytophthora fragariae</name>
    <dbReference type="NCBI Taxonomy" id="53985"/>
    <lineage>
        <taxon>Eukaryota</taxon>
        <taxon>Sar</taxon>
        <taxon>Stramenopiles</taxon>
        <taxon>Oomycota</taxon>
        <taxon>Peronosporomycetes</taxon>
        <taxon>Peronosporales</taxon>
        <taxon>Peronosporaceae</taxon>
        <taxon>Phytophthora</taxon>
    </lineage>
</organism>
<evidence type="ECO:0000313" key="17">
    <source>
        <dbReference type="Proteomes" id="UP000441208"/>
    </source>
</evidence>
<dbReference type="AlphaFoldDB" id="A0A6A3W2M0"/>
<dbReference type="EMBL" id="QXGC01003703">
    <property type="protein sequence ID" value="KAE9173715.1"/>
    <property type="molecule type" value="Genomic_DNA"/>
</dbReference>
<feature type="signal peptide" evidence="2">
    <location>
        <begin position="1"/>
        <end position="29"/>
    </location>
</feature>
<evidence type="ECO:0000313" key="12">
    <source>
        <dbReference type="Proteomes" id="UP000429523"/>
    </source>
</evidence>
<sequence length="92" mass="9369">MRIVSANDPEVRCCFGFLRLLLFVLQNSAGPSVEPPDTSVPSKTSSTTTPVSTPVQASSVPAPAATTTRASEAVQPAHGSASSASAPHVHVV</sequence>
<dbReference type="EMBL" id="QXGB01002735">
    <property type="protein sequence ID" value="KAE9175431.1"/>
    <property type="molecule type" value="Genomic_DNA"/>
</dbReference>
<feature type="chain" id="PRO_5033523754" evidence="2">
    <location>
        <begin position="30"/>
        <end position="92"/>
    </location>
</feature>
<evidence type="ECO:0000313" key="16">
    <source>
        <dbReference type="Proteomes" id="UP000440732"/>
    </source>
</evidence>